<accession>A0AAV8YVP1</accession>
<dbReference type="Proteomes" id="UP001162156">
    <property type="component" value="Unassembled WGS sequence"/>
</dbReference>
<dbReference type="AlphaFoldDB" id="A0AAV8YVP1"/>
<protein>
    <recommendedName>
        <fullName evidence="3">Maturase K</fullName>
    </recommendedName>
</protein>
<dbReference type="EMBL" id="JANEYF010001890">
    <property type="protein sequence ID" value="KAJ8955204.1"/>
    <property type="molecule type" value="Genomic_DNA"/>
</dbReference>
<gene>
    <name evidence="1" type="ORF">NQ314_006921</name>
</gene>
<keyword evidence="2" id="KW-1185">Reference proteome</keyword>
<organism evidence="1 2">
    <name type="scientific">Rhamnusium bicolor</name>
    <dbReference type="NCBI Taxonomy" id="1586634"/>
    <lineage>
        <taxon>Eukaryota</taxon>
        <taxon>Metazoa</taxon>
        <taxon>Ecdysozoa</taxon>
        <taxon>Arthropoda</taxon>
        <taxon>Hexapoda</taxon>
        <taxon>Insecta</taxon>
        <taxon>Pterygota</taxon>
        <taxon>Neoptera</taxon>
        <taxon>Endopterygota</taxon>
        <taxon>Coleoptera</taxon>
        <taxon>Polyphaga</taxon>
        <taxon>Cucujiformia</taxon>
        <taxon>Chrysomeloidea</taxon>
        <taxon>Cerambycidae</taxon>
        <taxon>Lepturinae</taxon>
        <taxon>Rhagiini</taxon>
        <taxon>Rhamnusium</taxon>
    </lineage>
</organism>
<proteinExistence type="predicted"/>
<name>A0AAV8YVP1_9CUCU</name>
<comment type="caution">
    <text evidence="1">The sequence shown here is derived from an EMBL/GenBank/DDBJ whole genome shotgun (WGS) entry which is preliminary data.</text>
</comment>
<evidence type="ECO:0008006" key="3">
    <source>
        <dbReference type="Google" id="ProtNLM"/>
    </source>
</evidence>
<sequence length="108" mass="13158">MCSMLPNHILNRIIGLQEDERREYYRHFNMEWRIMREDSDPFTLSNSLFKDLFRLNKEMVHFLLLNFPNESFIFLQLDHTREQLVRVGTSHYLNRVCRDVLKKLAISL</sequence>
<evidence type="ECO:0000313" key="1">
    <source>
        <dbReference type="EMBL" id="KAJ8955204.1"/>
    </source>
</evidence>
<reference evidence="1" key="1">
    <citation type="journal article" date="2023" name="Insect Mol. Biol.">
        <title>Genome sequencing provides insights into the evolution of gene families encoding plant cell wall-degrading enzymes in longhorned beetles.</title>
        <authorList>
            <person name="Shin N.R."/>
            <person name="Okamura Y."/>
            <person name="Kirsch R."/>
            <person name="Pauchet Y."/>
        </authorList>
    </citation>
    <scope>NUCLEOTIDE SEQUENCE</scope>
    <source>
        <strain evidence="1">RBIC_L_NR</strain>
    </source>
</reference>
<evidence type="ECO:0000313" key="2">
    <source>
        <dbReference type="Proteomes" id="UP001162156"/>
    </source>
</evidence>